<dbReference type="OrthoDB" id="9815808at2"/>
<protein>
    <submittedName>
        <fullName evidence="4">P-type conjugative transfer protein TrbG</fullName>
    </submittedName>
</protein>
<gene>
    <name evidence="4" type="primary">trbG</name>
    <name evidence="4" type="ORF">SGCZBJ_07320</name>
</gene>
<feature type="signal peptide" evidence="3">
    <location>
        <begin position="1"/>
        <end position="20"/>
    </location>
</feature>
<dbReference type="EMBL" id="PJRS01000013">
    <property type="protein sequence ID" value="PLR27576.1"/>
    <property type="molecule type" value="Genomic_DNA"/>
</dbReference>
<evidence type="ECO:0000256" key="2">
    <source>
        <dbReference type="ARBA" id="ARBA00022729"/>
    </source>
</evidence>
<dbReference type="Proteomes" id="UP000234479">
    <property type="component" value="Unassembled WGS sequence"/>
</dbReference>
<keyword evidence="2 3" id="KW-0732">Signal</keyword>
<dbReference type="InterPro" id="IPR014142">
    <property type="entry name" value="TrbG_Ti"/>
</dbReference>
<reference evidence="4 5" key="1">
    <citation type="submission" date="2017-12" db="EMBL/GenBank/DDBJ databases">
        <title>The genome sequence of Caulobacter sp. 410.</title>
        <authorList>
            <person name="Gao J."/>
            <person name="Mao X."/>
            <person name="Sun J."/>
        </authorList>
    </citation>
    <scope>NUCLEOTIDE SEQUENCE [LARGE SCALE GENOMIC DNA]</scope>
    <source>
        <strain evidence="4 5">410</strain>
    </source>
</reference>
<evidence type="ECO:0000256" key="1">
    <source>
        <dbReference type="ARBA" id="ARBA00006135"/>
    </source>
</evidence>
<comment type="caution">
    <text evidence="4">The sequence shown here is derived from an EMBL/GenBank/DDBJ whole genome shotgun (WGS) entry which is preliminary data.</text>
</comment>
<proteinExistence type="inferred from homology"/>
<keyword evidence="5" id="KW-1185">Reference proteome</keyword>
<dbReference type="Gene3D" id="2.60.40.2500">
    <property type="match status" value="1"/>
</dbReference>
<name>A0A2N5DNG2_9CAUL</name>
<sequence length="268" mass="28999">MTRFVLMAGLVLAVPTVVLAGPSAQLEVPGGAKRFDYRSETIYPVIATPGRITDIVLEPGEVLVGSGPVAAGDTARWVIGDTVSGRGASQQVHVMVKPTASDLATNLIINTDRRTYHLELRASARTWHSQVSWRYEVAGQTATVQIQGPLSAAPADVVVAPAPEPPERTLNTAYRISGGHPAWRPVAVSDDGQRLFVDFGPAVAMDDLPPLYRIGPDGKTAELINYRVEGRRIIVDRLLDRAELRLGTKRRSQAVRITRTTPNQEAGR</sequence>
<dbReference type="CDD" id="cd06911">
    <property type="entry name" value="VirB9_CagX_TrbG"/>
    <property type="match status" value="1"/>
</dbReference>
<evidence type="ECO:0000313" key="4">
    <source>
        <dbReference type="EMBL" id="PLR27576.1"/>
    </source>
</evidence>
<dbReference type="Pfam" id="PF03524">
    <property type="entry name" value="CagX"/>
    <property type="match status" value="1"/>
</dbReference>
<evidence type="ECO:0000313" key="5">
    <source>
        <dbReference type="Proteomes" id="UP000234479"/>
    </source>
</evidence>
<dbReference type="InterPro" id="IPR033645">
    <property type="entry name" value="VirB9/CagX/TrbG_C"/>
</dbReference>
<feature type="chain" id="PRO_5014743013" evidence="3">
    <location>
        <begin position="21"/>
        <end position="268"/>
    </location>
</feature>
<comment type="similarity">
    <text evidence="1">Belongs to the TrbG/VirB9 family.</text>
</comment>
<dbReference type="RefSeq" id="WP_101717375.1">
    <property type="nucleotide sequence ID" value="NZ_PJRS01000013.1"/>
</dbReference>
<organism evidence="4 5">
    <name type="scientific">Caulobacter zeae</name>
    <dbReference type="NCBI Taxonomy" id="2055137"/>
    <lineage>
        <taxon>Bacteria</taxon>
        <taxon>Pseudomonadati</taxon>
        <taxon>Pseudomonadota</taxon>
        <taxon>Alphaproteobacteria</taxon>
        <taxon>Caulobacterales</taxon>
        <taxon>Caulobacteraceae</taxon>
        <taxon>Caulobacter</taxon>
    </lineage>
</organism>
<dbReference type="InterPro" id="IPR038161">
    <property type="entry name" value="VirB9/CagX/TrbG_C_sf"/>
</dbReference>
<evidence type="ECO:0000256" key="3">
    <source>
        <dbReference type="SAM" id="SignalP"/>
    </source>
</evidence>
<dbReference type="NCBIfam" id="TIGR02775">
    <property type="entry name" value="TrbG_Ti"/>
    <property type="match status" value="1"/>
</dbReference>
<dbReference type="InterPro" id="IPR010258">
    <property type="entry name" value="Conjugal_tfr_TrbG/VirB9/CagX"/>
</dbReference>
<accession>A0A2N5DNG2</accession>
<dbReference type="AlphaFoldDB" id="A0A2N5DNG2"/>